<keyword evidence="15" id="KW-1185">Reference proteome</keyword>
<evidence type="ECO:0000313" key="14">
    <source>
        <dbReference type="EMBL" id="KAB0374632.1"/>
    </source>
</evidence>
<keyword evidence="10 13" id="KW-0472">Membrane</keyword>
<feature type="transmembrane region" description="Helical" evidence="13">
    <location>
        <begin position="7"/>
        <end position="28"/>
    </location>
</feature>
<evidence type="ECO:0000256" key="3">
    <source>
        <dbReference type="ARBA" id="ARBA00022516"/>
    </source>
</evidence>
<reference evidence="14 15" key="1">
    <citation type="submission" date="2019-06" db="EMBL/GenBank/DDBJ databases">
        <title>Discovery of a novel chromosome fission-fusion reversal in muntjac.</title>
        <authorList>
            <person name="Mudd A.B."/>
            <person name="Bredeson J.V."/>
            <person name="Baum R."/>
            <person name="Hockemeyer D."/>
            <person name="Rokhsar D.S."/>
        </authorList>
    </citation>
    <scope>NUCLEOTIDE SEQUENCE [LARGE SCALE GENOMIC DNA]</scope>
    <source>
        <strain evidence="14">UCam_UCB_Mr</strain>
        <tissue evidence="14">Fibroblast cell line</tissue>
    </source>
</reference>
<evidence type="ECO:0008006" key="16">
    <source>
        <dbReference type="Google" id="ProtNLM"/>
    </source>
</evidence>
<feature type="transmembrane region" description="Helical" evidence="13">
    <location>
        <begin position="48"/>
        <end position="69"/>
    </location>
</feature>
<keyword evidence="7 13" id="KW-1133">Transmembrane helix</keyword>
<dbReference type="GO" id="GO:0030674">
    <property type="term" value="F:protein-macromolecule adaptor activity"/>
    <property type="evidence" value="ECO:0007669"/>
    <property type="project" value="TreeGrafter"/>
</dbReference>
<evidence type="ECO:0000256" key="1">
    <source>
        <dbReference type="ARBA" id="ARBA00004477"/>
    </source>
</evidence>
<evidence type="ECO:0000256" key="5">
    <source>
        <dbReference type="ARBA" id="ARBA00022824"/>
    </source>
</evidence>
<proteinExistence type="inferred from homology"/>
<evidence type="ECO:0000256" key="11">
    <source>
        <dbReference type="ARBA" id="ARBA00023166"/>
    </source>
</evidence>
<evidence type="ECO:0000313" key="15">
    <source>
        <dbReference type="Proteomes" id="UP000326062"/>
    </source>
</evidence>
<dbReference type="GO" id="GO:0016126">
    <property type="term" value="P:sterol biosynthetic process"/>
    <property type="evidence" value="ECO:0007669"/>
    <property type="project" value="UniProtKB-KW"/>
</dbReference>
<evidence type="ECO:0000256" key="2">
    <source>
        <dbReference type="ARBA" id="ARBA00005377"/>
    </source>
</evidence>
<dbReference type="PANTHER" id="PTHR15451">
    <property type="entry name" value="ERGOSTEROL BIOSYNTHETIC PROTEIN 28-RELATED"/>
    <property type="match status" value="1"/>
</dbReference>
<keyword evidence="12" id="KW-0753">Steroid metabolism</keyword>
<organism evidence="14 15">
    <name type="scientific">Muntiacus reevesi</name>
    <name type="common">Reeves' muntjac</name>
    <name type="synonym">Cervus reevesi</name>
    <dbReference type="NCBI Taxonomy" id="9886"/>
    <lineage>
        <taxon>Eukaryota</taxon>
        <taxon>Metazoa</taxon>
        <taxon>Chordata</taxon>
        <taxon>Craniata</taxon>
        <taxon>Vertebrata</taxon>
        <taxon>Euteleostomi</taxon>
        <taxon>Mammalia</taxon>
        <taxon>Eutheria</taxon>
        <taxon>Laurasiatheria</taxon>
        <taxon>Artiodactyla</taxon>
        <taxon>Ruminantia</taxon>
        <taxon>Pecora</taxon>
        <taxon>Cervidae</taxon>
        <taxon>Muntiacinae</taxon>
        <taxon>Muntiacus</taxon>
    </lineage>
</organism>
<evidence type="ECO:0000256" key="9">
    <source>
        <dbReference type="ARBA" id="ARBA00023098"/>
    </source>
</evidence>
<dbReference type="InterPro" id="IPR005352">
    <property type="entry name" value="Erg28"/>
</dbReference>
<keyword evidence="8" id="KW-0756">Sterol biosynthesis</keyword>
<evidence type="ECO:0000256" key="6">
    <source>
        <dbReference type="ARBA" id="ARBA00022955"/>
    </source>
</evidence>
<gene>
    <name evidence="14" type="ORF">FD755_013124</name>
</gene>
<dbReference type="GO" id="GO:0005789">
    <property type="term" value="C:endoplasmic reticulum membrane"/>
    <property type="evidence" value="ECO:0007669"/>
    <property type="project" value="UniProtKB-SubCell"/>
</dbReference>
<keyword evidence="6" id="KW-0752">Steroid biosynthesis</keyword>
<comment type="similarity">
    <text evidence="2">Belongs to the ERG28 family.</text>
</comment>
<keyword evidence="9" id="KW-0443">Lipid metabolism</keyword>
<dbReference type="PANTHER" id="PTHR15451:SF19">
    <property type="entry name" value="ERGOSTEROL BIOSYNTHETIC PROTEIN 28 HOMOLOG"/>
    <property type="match status" value="1"/>
</dbReference>
<feature type="transmembrane region" description="Helical" evidence="13">
    <location>
        <begin position="76"/>
        <end position="97"/>
    </location>
</feature>
<comment type="caution">
    <text evidence="14">The sequence shown here is derived from an EMBL/GenBank/DDBJ whole genome shotgun (WGS) entry which is preliminary data.</text>
</comment>
<comment type="subcellular location">
    <subcellularLocation>
        <location evidence="1">Endoplasmic reticulum membrane</location>
        <topology evidence="1">Multi-pass membrane protein</topology>
    </subcellularLocation>
</comment>
<dbReference type="Proteomes" id="UP000326062">
    <property type="component" value="Chromosome 8"/>
</dbReference>
<evidence type="ECO:0000256" key="12">
    <source>
        <dbReference type="ARBA" id="ARBA00023221"/>
    </source>
</evidence>
<feature type="transmembrane region" description="Helical" evidence="13">
    <location>
        <begin position="103"/>
        <end position="128"/>
    </location>
</feature>
<keyword evidence="4 13" id="KW-0812">Transmembrane</keyword>
<keyword evidence="5" id="KW-0256">Endoplasmic reticulum</keyword>
<evidence type="ECO:0000256" key="8">
    <source>
        <dbReference type="ARBA" id="ARBA00023011"/>
    </source>
</evidence>
<sequence>MSRFLNVLRNWLVMTSVIAMGYSLLGFRNHTFLYEKIYTGKPDLVNGLQARTFGIWMLLSSVVRGLCAIDIHNKTLYYITLWTFFIAMGHIVFELFVSGTGTLTIGTMAPLMVASISILGMLVGLWHLEAEPGSRQKKRN</sequence>
<evidence type="ECO:0000256" key="10">
    <source>
        <dbReference type="ARBA" id="ARBA00023136"/>
    </source>
</evidence>
<name>A0A5N3XN04_MUNRE</name>
<evidence type="ECO:0000256" key="13">
    <source>
        <dbReference type="SAM" id="Phobius"/>
    </source>
</evidence>
<dbReference type="AlphaFoldDB" id="A0A5N3XN04"/>
<keyword evidence="3" id="KW-0444">Lipid biosynthesis</keyword>
<keyword evidence="11" id="KW-1207">Sterol metabolism</keyword>
<evidence type="ECO:0000256" key="4">
    <source>
        <dbReference type="ARBA" id="ARBA00022692"/>
    </source>
</evidence>
<dbReference type="EMBL" id="VCEB01000007">
    <property type="protein sequence ID" value="KAB0374632.1"/>
    <property type="molecule type" value="Genomic_DNA"/>
</dbReference>
<accession>A0A5N3XN04</accession>
<dbReference type="Pfam" id="PF03694">
    <property type="entry name" value="Erg28"/>
    <property type="match status" value="1"/>
</dbReference>
<protein>
    <recommendedName>
        <fullName evidence="16">Ergosterol biosynthetic protein 28</fullName>
    </recommendedName>
</protein>
<evidence type="ECO:0000256" key="7">
    <source>
        <dbReference type="ARBA" id="ARBA00022989"/>
    </source>
</evidence>